<evidence type="ECO:0000313" key="4">
    <source>
        <dbReference type="EMBL" id="KGM96128.1"/>
    </source>
</evidence>
<sequence>MFEMIPFRNHGNLRRREDFFNNLFDNFFNDDFFPKTMNTGFNVDVRDTENAYLVEADLPGMKKENLDIYYENGYLTISAKRADSVEDKDDKNNYVRRERHYGEFKRSFFINDIDENSIEANFENGVLKLVLPKKNNRNQKRIEIK</sequence>
<dbReference type="NCBIfam" id="NF042420">
    <property type="entry name" value="Hsp18_Clos"/>
    <property type="match status" value="1"/>
</dbReference>
<dbReference type="PANTHER" id="PTHR11527">
    <property type="entry name" value="HEAT-SHOCK PROTEIN 20 FAMILY MEMBER"/>
    <property type="match status" value="1"/>
</dbReference>
<dbReference type="OrthoDB" id="9811615at2"/>
<dbReference type="InterPro" id="IPR053570">
    <property type="entry name" value="sHSP/HSP20"/>
</dbReference>
<dbReference type="Proteomes" id="UP000030012">
    <property type="component" value="Unassembled WGS sequence"/>
</dbReference>
<dbReference type="PROSITE" id="PS01031">
    <property type="entry name" value="SHSP"/>
    <property type="match status" value="1"/>
</dbReference>
<evidence type="ECO:0000256" key="2">
    <source>
        <dbReference type="RuleBase" id="RU003616"/>
    </source>
</evidence>
<accession>A0A0A0I699</accession>
<protein>
    <submittedName>
        <fullName evidence="4">Heat-shock protein</fullName>
    </submittedName>
</protein>
<dbReference type="RefSeq" id="WP_039255250.1">
    <property type="nucleotide sequence ID" value="NZ_JENJ01000027.1"/>
</dbReference>
<comment type="caution">
    <text evidence="4">The sequence shown here is derived from an EMBL/GenBank/DDBJ whole genome shotgun (WGS) entry which is preliminary data.</text>
</comment>
<dbReference type="CDD" id="cd06471">
    <property type="entry name" value="ACD_LpsHSP_like"/>
    <property type="match status" value="1"/>
</dbReference>
<feature type="domain" description="SHSP" evidence="3">
    <location>
        <begin position="34"/>
        <end position="145"/>
    </location>
</feature>
<comment type="similarity">
    <text evidence="1 2">Belongs to the small heat shock protein (HSP20) family.</text>
</comment>
<dbReference type="SUPFAM" id="SSF49764">
    <property type="entry name" value="HSP20-like chaperones"/>
    <property type="match status" value="1"/>
</dbReference>
<reference evidence="4 5" key="1">
    <citation type="submission" date="2014-01" db="EMBL/GenBank/DDBJ databases">
        <title>Plasmidome dynamics in the species complex Clostridium novyi sensu lato converts strains of independent lineages into distinctly different pathogens.</title>
        <authorList>
            <person name="Skarin H."/>
            <person name="Segerman B."/>
        </authorList>
    </citation>
    <scope>NUCLEOTIDE SEQUENCE [LARGE SCALE GENOMIC DNA]</scope>
    <source>
        <strain evidence="4 5">4552</strain>
    </source>
</reference>
<dbReference type="EMBL" id="JENJ01000027">
    <property type="protein sequence ID" value="KGM96128.1"/>
    <property type="molecule type" value="Genomic_DNA"/>
</dbReference>
<evidence type="ECO:0000256" key="1">
    <source>
        <dbReference type="PROSITE-ProRule" id="PRU00285"/>
    </source>
</evidence>
<evidence type="ECO:0000313" key="5">
    <source>
        <dbReference type="Proteomes" id="UP000030012"/>
    </source>
</evidence>
<dbReference type="AlphaFoldDB" id="A0A0A0I699"/>
<proteinExistence type="inferred from homology"/>
<dbReference type="InterPro" id="IPR031107">
    <property type="entry name" value="Small_HSP"/>
</dbReference>
<dbReference type="Pfam" id="PF00011">
    <property type="entry name" value="HSP20"/>
    <property type="match status" value="1"/>
</dbReference>
<name>A0A0A0I699_CLONO</name>
<evidence type="ECO:0000259" key="3">
    <source>
        <dbReference type="PROSITE" id="PS01031"/>
    </source>
</evidence>
<organism evidence="4 5">
    <name type="scientific">Clostridium novyi A str. 4552</name>
    <dbReference type="NCBI Taxonomy" id="1444289"/>
    <lineage>
        <taxon>Bacteria</taxon>
        <taxon>Bacillati</taxon>
        <taxon>Bacillota</taxon>
        <taxon>Clostridia</taxon>
        <taxon>Eubacteriales</taxon>
        <taxon>Clostridiaceae</taxon>
        <taxon>Clostridium</taxon>
    </lineage>
</organism>
<dbReference type="InterPro" id="IPR002068">
    <property type="entry name" value="A-crystallin/Hsp20_dom"/>
</dbReference>
<dbReference type="InterPro" id="IPR008978">
    <property type="entry name" value="HSP20-like_chaperone"/>
</dbReference>
<gene>
    <name evidence="4" type="ORF">Z968_07395</name>
</gene>
<dbReference type="Gene3D" id="2.60.40.790">
    <property type="match status" value="1"/>
</dbReference>